<feature type="compositionally biased region" description="Basic and acidic residues" evidence="1">
    <location>
        <begin position="21"/>
        <end position="48"/>
    </location>
</feature>
<feature type="region of interest" description="Disordered" evidence="1">
    <location>
        <begin position="12"/>
        <end position="64"/>
    </location>
</feature>
<evidence type="ECO:0000256" key="1">
    <source>
        <dbReference type="SAM" id="MobiDB-lite"/>
    </source>
</evidence>
<proteinExistence type="predicted"/>
<dbReference type="EMBL" id="AP035789">
    <property type="protein sequence ID" value="BFO81965.1"/>
    <property type="molecule type" value="Genomic_DNA"/>
</dbReference>
<gene>
    <name evidence="2" type="ORF">GTC17262_21560</name>
</gene>
<evidence type="ECO:0000313" key="2">
    <source>
        <dbReference type="EMBL" id="BFO81965.1"/>
    </source>
</evidence>
<sequence length="64" mass="7077">MLYPYAFPTSCIPAENAEDSTAEHIDGAGGEHKEHPHDDRDAHARRDAPAQATELPLRIFPHDS</sequence>
<reference evidence="2" key="1">
    <citation type="submission" date="2024-07" db="EMBL/GenBank/DDBJ databases">
        <title>Complete genome sequence of Prevotella sp. YM-2024 GTC17262.</title>
        <authorList>
            <person name="Hayashi M."/>
            <person name="Muto Y."/>
            <person name="Tanaka K."/>
            <person name="Niwa H."/>
        </authorList>
    </citation>
    <scope>NUCLEOTIDE SEQUENCE</scope>
    <source>
        <strain evidence="2">GTC17262</strain>
    </source>
</reference>
<protein>
    <submittedName>
        <fullName evidence="2">Uncharacterized protein</fullName>
    </submittedName>
</protein>
<organism evidence="2">
    <name type="scientific">Prevotella sp. GTC17262</name>
    <dbReference type="NCBI Taxonomy" id="3236797"/>
    <lineage>
        <taxon>Bacteria</taxon>
        <taxon>Pseudomonadati</taxon>
        <taxon>Bacteroidota</taxon>
        <taxon>Bacteroidia</taxon>
        <taxon>Bacteroidales</taxon>
        <taxon>Prevotellaceae</taxon>
        <taxon>Prevotella</taxon>
    </lineage>
</organism>
<accession>A0AB33JP33</accession>
<dbReference type="AlphaFoldDB" id="A0AB33JP33"/>
<name>A0AB33JP33_9BACT</name>